<feature type="region of interest" description="Disordered" evidence="7">
    <location>
        <begin position="163"/>
        <end position="192"/>
    </location>
</feature>
<sequence>MCGGAVISDVDPIVKRSRKLTSDDIWSEFGTYDLFPWDTKPHQSLLHTTRNEFTPKRKPGEYYIYIERGACDHKNFLLIYNYQIWLNLVIGYISASEKPISKKTKPRKNLYRGIRRRPWGKWAAEIRDPQQGVRVWLGTYNTAEEAAKAYDEAAKRIRGDKAKLNFPRPSSTTTLPTAASNNPIDHGQPLPRPELMDEYEFKGPIETPTESTQPILGHEQLPAPPALMMDFSGLTNHPMADDQYGLNEQISNLETFLGLEHESTQFDGLRCESGNIWALDDFPVTI</sequence>
<dbReference type="AlphaFoldDB" id="A0AA38SIF7"/>
<dbReference type="EMBL" id="JARYMX010000008">
    <property type="protein sequence ID" value="KAJ9536966.1"/>
    <property type="molecule type" value="Genomic_DNA"/>
</dbReference>
<accession>A0AA38SIF7</accession>
<dbReference type="PROSITE" id="PS51032">
    <property type="entry name" value="AP2_ERF"/>
    <property type="match status" value="1"/>
</dbReference>
<organism evidence="9 10">
    <name type="scientific">Centaurea solstitialis</name>
    <name type="common">yellow star-thistle</name>
    <dbReference type="NCBI Taxonomy" id="347529"/>
    <lineage>
        <taxon>Eukaryota</taxon>
        <taxon>Viridiplantae</taxon>
        <taxon>Streptophyta</taxon>
        <taxon>Embryophyta</taxon>
        <taxon>Tracheophyta</taxon>
        <taxon>Spermatophyta</taxon>
        <taxon>Magnoliopsida</taxon>
        <taxon>eudicotyledons</taxon>
        <taxon>Gunneridae</taxon>
        <taxon>Pentapetalae</taxon>
        <taxon>asterids</taxon>
        <taxon>campanulids</taxon>
        <taxon>Asterales</taxon>
        <taxon>Asteraceae</taxon>
        <taxon>Carduoideae</taxon>
        <taxon>Cardueae</taxon>
        <taxon>Centaureinae</taxon>
        <taxon>Centaurea</taxon>
    </lineage>
</organism>
<evidence type="ECO:0000256" key="3">
    <source>
        <dbReference type="ARBA" id="ARBA00023015"/>
    </source>
</evidence>
<evidence type="ECO:0000256" key="7">
    <source>
        <dbReference type="SAM" id="MobiDB-lite"/>
    </source>
</evidence>
<keyword evidence="3" id="KW-0805">Transcription regulation</keyword>
<dbReference type="PRINTS" id="PR00367">
    <property type="entry name" value="ETHRSPELEMNT"/>
</dbReference>
<evidence type="ECO:0000256" key="5">
    <source>
        <dbReference type="ARBA" id="ARBA00023163"/>
    </source>
</evidence>
<dbReference type="SUPFAM" id="SSF54171">
    <property type="entry name" value="DNA-binding domain"/>
    <property type="match status" value="1"/>
</dbReference>
<dbReference type="CDD" id="cd00018">
    <property type="entry name" value="AP2"/>
    <property type="match status" value="1"/>
</dbReference>
<dbReference type="InterPro" id="IPR044808">
    <property type="entry name" value="ERF_plant"/>
</dbReference>
<keyword evidence="5" id="KW-0804">Transcription</keyword>
<evidence type="ECO:0000313" key="9">
    <source>
        <dbReference type="EMBL" id="KAJ9536966.1"/>
    </source>
</evidence>
<dbReference type="GO" id="GO:0003700">
    <property type="term" value="F:DNA-binding transcription factor activity"/>
    <property type="evidence" value="ECO:0007669"/>
    <property type="project" value="InterPro"/>
</dbReference>
<dbReference type="GO" id="GO:0005634">
    <property type="term" value="C:nucleus"/>
    <property type="evidence" value="ECO:0007669"/>
    <property type="project" value="UniProtKB-SubCell"/>
</dbReference>
<keyword evidence="4" id="KW-0238">DNA-binding</keyword>
<evidence type="ECO:0000313" key="10">
    <source>
        <dbReference type="Proteomes" id="UP001172457"/>
    </source>
</evidence>
<feature type="compositionally biased region" description="Low complexity" evidence="7">
    <location>
        <begin position="169"/>
        <end position="183"/>
    </location>
</feature>
<protein>
    <recommendedName>
        <fullName evidence="8">AP2/ERF domain-containing protein</fullName>
    </recommendedName>
</protein>
<dbReference type="FunFam" id="3.30.730.10:FF:000001">
    <property type="entry name" value="Ethylene-responsive transcription factor 2"/>
    <property type="match status" value="1"/>
</dbReference>
<proteinExistence type="predicted"/>
<dbReference type="InterPro" id="IPR001471">
    <property type="entry name" value="AP2/ERF_dom"/>
</dbReference>
<evidence type="ECO:0000256" key="4">
    <source>
        <dbReference type="ARBA" id="ARBA00023125"/>
    </source>
</evidence>
<evidence type="ECO:0000256" key="2">
    <source>
        <dbReference type="ARBA" id="ARBA00022821"/>
    </source>
</evidence>
<dbReference type="PANTHER" id="PTHR31190">
    <property type="entry name" value="DNA-BINDING DOMAIN"/>
    <property type="match status" value="1"/>
</dbReference>
<gene>
    <name evidence="9" type="ORF">OSB04_029699</name>
</gene>
<dbReference type="Gene3D" id="3.30.730.10">
    <property type="entry name" value="AP2/ERF domain"/>
    <property type="match status" value="1"/>
</dbReference>
<dbReference type="GO" id="GO:0009873">
    <property type="term" value="P:ethylene-activated signaling pathway"/>
    <property type="evidence" value="ECO:0007669"/>
    <property type="project" value="InterPro"/>
</dbReference>
<comment type="caution">
    <text evidence="9">The sequence shown here is derived from an EMBL/GenBank/DDBJ whole genome shotgun (WGS) entry which is preliminary data.</text>
</comment>
<dbReference type="GO" id="GO:0006952">
    <property type="term" value="P:defense response"/>
    <property type="evidence" value="ECO:0007669"/>
    <property type="project" value="UniProtKB-KW"/>
</dbReference>
<keyword evidence="6" id="KW-0539">Nucleus</keyword>
<evidence type="ECO:0000256" key="6">
    <source>
        <dbReference type="ARBA" id="ARBA00023242"/>
    </source>
</evidence>
<dbReference type="GO" id="GO:0003677">
    <property type="term" value="F:DNA binding"/>
    <property type="evidence" value="ECO:0007669"/>
    <property type="project" value="UniProtKB-KW"/>
</dbReference>
<name>A0AA38SIF7_9ASTR</name>
<evidence type="ECO:0000259" key="8">
    <source>
        <dbReference type="PROSITE" id="PS51032"/>
    </source>
</evidence>
<comment type="subcellular location">
    <subcellularLocation>
        <location evidence="1">Nucleus</location>
    </subcellularLocation>
</comment>
<keyword evidence="2" id="KW-0611">Plant defense</keyword>
<dbReference type="SMART" id="SM00380">
    <property type="entry name" value="AP2"/>
    <property type="match status" value="1"/>
</dbReference>
<evidence type="ECO:0000256" key="1">
    <source>
        <dbReference type="ARBA" id="ARBA00004123"/>
    </source>
</evidence>
<dbReference type="PANTHER" id="PTHR31190:SF142">
    <property type="entry name" value="ETHYLENE-RESPONSIVE TRANSCRIPTION FACTOR RAP2-3"/>
    <property type="match status" value="1"/>
</dbReference>
<dbReference type="Proteomes" id="UP001172457">
    <property type="component" value="Chromosome 8"/>
</dbReference>
<dbReference type="InterPro" id="IPR016177">
    <property type="entry name" value="DNA-bd_dom_sf"/>
</dbReference>
<dbReference type="InterPro" id="IPR036955">
    <property type="entry name" value="AP2/ERF_dom_sf"/>
</dbReference>
<keyword evidence="10" id="KW-1185">Reference proteome</keyword>
<feature type="domain" description="AP2/ERF" evidence="8">
    <location>
        <begin position="110"/>
        <end position="167"/>
    </location>
</feature>
<reference evidence="9" key="1">
    <citation type="submission" date="2023-03" db="EMBL/GenBank/DDBJ databases">
        <title>Chromosome-scale reference genome and RAD-based genetic map of yellow starthistle (Centaurea solstitialis) reveal putative structural variation and QTLs associated with invader traits.</title>
        <authorList>
            <person name="Reatini B."/>
            <person name="Cang F.A."/>
            <person name="Jiang Q."/>
            <person name="Mckibben M.T.W."/>
            <person name="Barker M.S."/>
            <person name="Rieseberg L.H."/>
            <person name="Dlugosch K.M."/>
        </authorList>
    </citation>
    <scope>NUCLEOTIDE SEQUENCE</scope>
    <source>
        <strain evidence="9">CAN-66</strain>
        <tissue evidence="9">Leaf</tissue>
    </source>
</reference>
<dbReference type="Pfam" id="PF00847">
    <property type="entry name" value="AP2"/>
    <property type="match status" value="1"/>
</dbReference>